<dbReference type="RefSeq" id="WP_190825161.1">
    <property type="nucleotide sequence ID" value="NZ_CAWPPI010000009.1"/>
</dbReference>
<evidence type="ECO:0000313" key="2">
    <source>
        <dbReference type="Proteomes" id="UP000629098"/>
    </source>
</evidence>
<protein>
    <submittedName>
        <fullName evidence="1">Uncharacterized protein</fullName>
    </submittedName>
</protein>
<dbReference type="AlphaFoldDB" id="A0A8J7C9C8"/>
<sequence length="86" mass="9860">MNLPPQLQKEVEKWANRQGVSSKQFILQSVAEKVSILNQQIEELSPEQPKVYYEGSVLVVDAEPIGDIDINAFIHELREERIRAQT</sequence>
<keyword evidence="2" id="KW-1185">Reference proteome</keyword>
<dbReference type="Proteomes" id="UP000629098">
    <property type="component" value="Unassembled WGS sequence"/>
</dbReference>
<evidence type="ECO:0000313" key="1">
    <source>
        <dbReference type="EMBL" id="MBD2770880.1"/>
    </source>
</evidence>
<dbReference type="EMBL" id="JACXAE010000009">
    <property type="protein sequence ID" value="MBD2770880.1"/>
    <property type="molecule type" value="Genomic_DNA"/>
</dbReference>
<accession>A0A8J7C9C8</accession>
<proteinExistence type="predicted"/>
<organism evidence="1 2">
    <name type="scientific">Iningainema tapete BLCC-T55</name>
    <dbReference type="NCBI Taxonomy" id="2748662"/>
    <lineage>
        <taxon>Bacteria</taxon>
        <taxon>Bacillati</taxon>
        <taxon>Cyanobacteriota</taxon>
        <taxon>Cyanophyceae</taxon>
        <taxon>Nostocales</taxon>
        <taxon>Scytonemataceae</taxon>
        <taxon>Iningainema tapete</taxon>
    </lineage>
</organism>
<comment type="caution">
    <text evidence="1">The sequence shown here is derived from an EMBL/GenBank/DDBJ whole genome shotgun (WGS) entry which is preliminary data.</text>
</comment>
<name>A0A8J7C9C8_9CYAN</name>
<gene>
    <name evidence="1" type="ORF">ICL16_01755</name>
</gene>
<reference evidence="1" key="1">
    <citation type="submission" date="2020-09" db="EMBL/GenBank/DDBJ databases">
        <title>Iningainema tapete sp. nov. (Scytonemataceae, Cyanobacteria) from greenhouses in central Florida (USA) produces two types of nodularin with biosynthetic potential for microcystin-LR and anabaenopeptins.</title>
        <authorList>
            <person name="Berthold D.E."/>
            <person name="Lefler F.W."/>
            <person name="Huang I.-S."/>
            <person name="Abdulla H."/>
            <person name="Zimba P.V."/>
            <person name="Laughinghouse H.D. IV."/>
        </authorList>
    </citation>
    <scope>NUCLEOTIDE SEQUENCE</scope>
    <source>
        <strain evidence="1">BLCCT55</strain>
    </source>
</reference>